<accession>A0A3M2R5R0</accession>
<evidence type="ECO:0000256" key="2">
    <source>
        <dbReference type="SAM" id="MobiDB-lite"/>
    </source>
</evidence>
<evidence type="ECO:0000259" key="3">
    <source>
        <dbReference type="Pfam" id="PF05183"/>
    </source>
</evidence>
<dbReference type="InterPro" id="IPR007855">
    <property type="entry name" value="RDRP"/>
</dbReference>
<dbReference type="Proteomes" id="UP000277212">
    <property type="component" value="Unassembled WGS sequence"/>
</dbReference>
<protein>
    <recommendedName>
        <fullName evidence="1">RNA-dependent RNA polymerase</fullName>
        <ecNumber evidence="1">2.7.7.48</ecNumber>
    </recommendedName>
</protein>
<keyword evidence="1" id="KW-0548">Nucleotidyltransferase</keyword>
<feature type="domain" description="RDRP core" evidence="3">
    <location>
        <begin position="207"/>
        <end position="835"/>
    </location>
</feature>
<sequence>MSQKHHLTHHGDMSNEPVSQGGQPDLELSSDDGGYSPTPSLIDAMEELAVRCNCPPTQDGETHITHELASKEPPAMQDLSHQPPFQSTGEDQNRRNPGSISSLDLLWPKCPIGMENAPMIVKWELHRVALYCSIDTAAVSLPYQASWKDQDTFWENLQQHESFREKTFPQRCSAQAWLESISQGPKPQFSVIWKAKVCLGTQNGDHKIELEPPVLEISSRLRRKFGFDRFIELQLLSGSLSKSFRDGDLRISLAQWLVHTRQAFLHREWAAFFVQDCNIAPTFPKRVFLFAERGHGLIPSMKGEHVVTGTIAPAIKGECSRFNMLDWLLQFDRNADQPYMKLFHRIQLGLSKATPTVVLAENQMRNHRADILSPKGVVMNDGIGRLSPSLMREAGNALGLERIPSVIQGRIGSAKGLWITDMTSAGDEKWIETYNSQRKWECNWSDPAHRTLEVVMPPSELQPANLNLQFVPILEAGAIDKELMRRTIVQYMAVHLRSDLERAKNAMKQPEQFRKWVHDTSYTASERSQGDSGFVGGLPKDFADIMNFLVDGGFDPLKLRFLNELVFEHQRKRWERIEDKLNVKVGQSTYAFMTVDFQKVLAADEVHLCFSSSFNDGTRELCDLGGMDVLVGRCPAHLPSDIQKVKAVFRPELRHLKDIIIFPCTGDEPLAQKLSGGDYDGDRAWICWDPDMVNNFKSVDVPPKPSFERYFLPNTRQLGNLISCHGKKHFLGRLLEEAFAFHLAPTFIGICTSHKEKLAYHKNSISEESVINLSWLLSDLVDQEKSGFMFNQDIWWRIMKEMGGGLLDLAPPAYKANTIRYLPETCHVIDYLKFNFSKIIGDSLADFGKHIMAKDSDDSVPRPTTFDPDLTDYWNSFEREAEELMTENLPSTWLSELRSNLMLDIEACVSLWLKSMSFDRPYIDKAVPACEAWRKIAPNVNCESAVASTVVWSLNRRPFPQPDLDDWQLLKASLTFKLYHYQRPRFVWQVSGRQLQFIKASKGATSAKRSIPIIGNMYRILRPDGKRITKLEMGQDRGSG</sequence>
<keyword evidence="1" id="KW-0694">RNA-binding</keyword>
<evidence type="ECO:0000313" key="4">
    <source>
        <dbReference type="EMBL" id="RMJ00610.1"/>
    </source>
</evidence>
<dbReference type="Pfam" id="PF05183">
    <property type="entry name" value="RdRP"/>
    <property type="match status" value="1"/>
</dbReference>
<proteinExistence type="inferred from homology"/>
<dbReference type="GO" id="GO:0031380">
    <property type="term" value="C:nuclear RNA-directed RNA polymerase complex"/>
    <property type="evidence" value="ECO:0007669"/>
    <property type="project" value="TreeGrafter"/>
</dbReference>
<keyword evidence="1" id="KW-0808">Transferase</keyword>
<name>A0A3M2R5R0_9HYPO</name>
<dbReference type="GO" id="GO:0003723">
    <property type="term" value="F:RNA binding"/>
    <property type="evidence" value="ECO:0007669"/>
    <property type="project" value="UniProtKB-KW"/>
</dbReference>
<evidence type="ECO:0000313" key="5">
    <source>
        <dbReference type="Proteomes" id="UP000277212"/>
    </source>
</evidence>
<dbReference type="AlphaFoldDB" id="A0A3M2R5R0"/>
<feature type="region of interest" description="Disordered" evidence="2">
    <location>
        <begin position="1"/>
        <end position="42"/>
    </location>
</feature>
<comment type="catalytic activity">
    <reaction evidence="1">
        <text>RNA(n) + a ribonucleoside 5'-triphosphate = RNA(n+1) + diphosphate</text>
        <dbReference type="Rhea" id="RHEA:21248"/>
        <dbReference type="Rhea" id="RHEA-COMP:14527"/>
        <dbReference type="Rhea" id="RHEA-COMP:17342"/>
        <dbReference type="ChEBI" id="CHEBI:33019"/>
        <dbReference type="ChEBI" id="CHEBI:61557"/>
        <dbReference type="ChEBI" id="CHEBI:140395"/>
        <dbReference type="EC" id="2.7.7.48"/>
    </reaction>
</comment>
<feature type="region of interest" description="Disordered" evidence="2">
    <location>
        <begin position="74"/>
        <end position="100"/>
    </location>
</feature>
<dbReference type="GO" id="GO:0003968">
    <property type="term" value="F:RNA-directed RNA polymerase activity"/>
    <property type="evidence" value="ECO:0007669"/>
    <property type="project" value="UniProtKB-KW"/>
</dbReference>
<dbReference type="OrthoDB" id="10055769at2759"/>
<dbReference type="EC" id="2.7.7.48" evidence="1"/>
<keyword evidence="1" id="KW-0696">RNA-directed RNA polymerase</keyword>
<gene>
    <name evidence="4" type="ORF">CDV36_015841</name>
</gene>
<dbReference type="PANTHER" id="PTHR23079:SF14">
    <property type="entry name" value="RNA-DEPENDENT RNA POLYMERASE"/>
    <property type="match status" value="1"/>
</dbReference>
<reference evidence="4 5" key="1">
    <citation type="submission" date="2017-06" db="EMBL/GenBank/DDBJ databases">
        <title>Comparative genomic analysis of Ambrosia Fusariam Clade fungi.</title>
        <authorList>
            <person name="Stajich J.E."/>
            <person name="Carrillo J."/>
            <person name="Kijimoto T."/>
            <person name="Eskalen A."/>
            <person name="O'Donnell K."/>
            <person name="Kasson M."/>
        </authorList>
    </citation>
    <scope>NUCLEOTIDE SEQUENCE [LARGE SCALE GENOMIC DNA]</scope>
    <source>
        <strain evidence="4">UCR3666</strain>
    </source>
</reference>
<comment type="similarity">
    <text evidence="1">Belongs to the RdRP family.</text>
</comment>
<dbReference type="PANTHER" id="PTHR23079">
    <property type="entry name" value="RNA-DEPENDENT RNA POLYMERASE"/>
    <property type="match status" value="1"/>
</dbReference>
<keyword evidence="5" id="KW-1185">Reference proteome</keyword>
<organism evidence="4 5">
    <name type="scientific">Fusarium kuroshium</name>
    <dbReference type="NCBI Taxonomy" id="2010991"/>
    <lineage>
        <taxon>Eukaryota</taxon>
        <taxon>Fungi</taxon>
        <taxon>Dikarya</taxon>
        <taxon>Ascomycota</taxon>
        <taxon>Pezizomycotina</taxon>
        <taxon>Sordariomycetes</taxon>
        <taxon>Hypocreomycetidae</taxon>
        <taxon>Hypocreales</taxon>
        <taxon>Nectriaceae</taxon>
        <taxon>Fusarium</taxon>
        <taxon>Fusarium solani species complex</taxon>
    </lineage>
</organism>
<feature type="compositionally biased region" description="Polar residues" evidence="2">
    <location>
        <begin position="79"/>
        <end position="100"/>
    </location>
</feature>
<dbReference type="EMBL" id="NKUJ01000676">
    <property type="protein sequence ID" value="RMJ00610.1"/>
    <property type="molecule type" value="Genomic_DNA"/>
</dbReference>
<dbReference type="Gene3D" id="1.10.8.790">
    <property type="entry name" value="RNA-dependent RNA polymerase, slab domain, helical subdomain-like"/>
    <property type="match status" value="1"/>
</dbReference>
<dbReference type="InterPro" id="IPR057596">
    <property type="entry name" value="RDRP_core"/>
</dbReference>
<comment type="caution">
    <text evidence="4">The sequence shown here is derived from an EMBL/GenBank/DDBJ whole genome shotgun (WGS) entry which is preliminary data.</text>
</comment>
<dbReference type="GO" id="GO:0030422">
    <property type="term" value="P:siRNA processing"/>
    <property type="evidence" value="ECO:0007669"/>
    <property type="project" value="TreeGrafter"/>
</dbReference>
<dbReference type="STRING" id="2010991.A0A3M2R5R0"/>
<evidence type="ECO:0000256" key="1">
    <source>
        <dbReference type="RuleBase" id="RU363098"/>
    </source>
</evidence>